<evidence type="ECO:0000313" key="8">
    <source>
        <dbReference type="EMBL" id="KPI34885.1"/>
    </source>
</evidence>
<accession>A0A0N1HH02</accession>
<dbReference type="GO" id="GO:0016020">
    <property type="term" value="C:membrane"/>
    <property type="evidence" value="ECO:0007669"/>
    <property type="project" value="UniProtKB-SubCell"/>
</dbReference>
<dbReference type="CDD" id="cd17330">
    <property type="entry name" value="MFS_SLC46_TetA_like"/>
    <property type="match status" value="1"/>
</dbReference>
<dbReference type="GeneID" id="28734080"/>
<protein>
    <submittedName>
        <fullName evidence="8">Putative membrane protein</fullName>
    </submittedName>
</protein>
<organism evidence="8 9">
    <name type="scientific">Cyphellophora attinorum</name>
    <dbReference type="NCBI Taxonomy" id="1664694"/>
    <lineage>
        <taxon>Eukaryota</taxon>
        <taxon>Fungi</taxon>
        <taxon>Dikarya</taxon>
        <taxon>Ascomycota</taxon>
        <taxon>Pezizomycotina</taxon>
        <taxon>Eurotiomycetes</taxon>
        <taxon>Chaetothyriomycetidae</taxon>
        <taxon>Chaetothyriales</taxon>
        <taxon>Cyphellophoraceae</taxon>
        <taxon>Cyphellophora</taxon>
    </lineage>
</organism>
<evidence type="ECO:0000256" key="1">
    <source>
        <dbReference type="ARBA" id="ARBA00004141"/>
    </source>
</evidence>
<feature type="transmembrane region" description="Helical" evidence="6">
    <location>
        <begin position="199"/>
        <end position="221"/>
    </location>
</feature>
<dbReference type="InterPro" id="IPR020846">
    <property type="entry name" value="MFS_dom"/>
</dbReference>
<feature type="transmembrane region" description="Helical" evidence="6">
    <location>
        <begin position="342"/>
        <end position="362"/>
    </location>
</feature>
<feature type="transmembrane region" description="Helical" evidence="6">
    <location>
        <begin position="66"/>
        <end position="85"/>
    </location>
</feature>
<sequence length="552" mass="60569">MKAILRFYNSRLRPHNADDSFPTKQLFVLALCRICEPIAFMSIFPYAYRMIESFDIANNENQTSMYAGMLITAFAFAEFSTGMVWGRVSDRIGRKPVLVMGLIGTALSMISFGFSKSLPMAIMSRALGGLLNGNVGVLQTTVAELVTKKEHQPRAYSIMPFVWCLGSIIGPAMGGALAMPCEAYPWLFSKGTIFDKYPFLLPNLVSVGILILGITTGALFLEETHAKRRTRRDVGIELGDKILYRLFGIETTRIYESDAVESKQELELLVDDVETGSPEKMTRPVAVFNKQVILIIVGYGILAYHSVSFDSLMPIFLSEAKSETEPRLPFLFSGGFALSTKAIGFMMAVQGVYSMIAQLWLFPFLIRRLGTLSAFRLVMVIWPFLYFVVPYLVLLPERLQTVGIYMALLTKMTFHTVAFPSNAILLANAAPSKSVLGSINGVAASTACLSRALGPTVSGGIHALGLKFGCNGLAWWAGGLVCAFGALESFCIHEQEDEEQPLCEPLIHATPQTDEEEPGAQQEGLLTLNADFDDSKTLVESVTSDDTPKSLL</sequence>
<dbReference type="SUPFAM" id="SSF103473">
    <property type="entry name" value="MFS general substrate transporter"/>
    <property type="match status" value="1"/>
</dbReference>
<evidence type="ECO:0000259" key="7">
    <source>
        <dbReference type="PROSITE" id="PS50850"/>
    </source>
</evidence>
<dbReference type="GO" id="GO:0022857">
    <property type="term" value="F:transmembrane transporter activity"/>
    <property type="evidence" value="ECO:0007669"/>
    <property type="project" value="InterPro"/>
</dbReference>
<dbReference type="InterPro" id="IPR011701">
    <property type="entry name" value="MFS"/>
</dbReference>
<gene>
    <name evidence="8" type="ORF">AB675_2245</name>
</gene>
<keyword evidence="3 6" id="KW-0812">Transmembrane</keyword>
<dbReference type="Pfam" id="PF07690">
    <property type="entry name" value="MFS_1"/>
    <property type="match status" value="1"/>
</dbReference>
<comment type="subcellular location">
    <subcellularLocation>
        <location evidence="1">Membrane</location>
        <topology evidence="1">Multi-pass membrane protein</topology>
    </subcellularLocation>
</comment>
<keyword evidence="2" id="KW-0813">Transport</keyword>
<proteinExistence type="predicted"/>
<dbReference type="PANTHER" id="PTHR23504">
    <property type="entry name" value="MAJOR FACILITATOR SUPERFAMILY DOMAIN-CONTAINING PROTEIN 10"/>
    <property type="match status" value="1"/>
</dbReference>
<feature type="transmembrane region" description="Helical" evidence="6">
    <location>
        <begin position="97"/>
        <end position="114"/>
    </location>
</feature>
<evidence type="ECO:0000256" key="4">
    <source>
        <dbReference type="ARBA" id="ARBA00022989"/>
    </source>
</evidence>
<dbReference type="InterPro" id="IPR036259">
    <property type="entry name" value="MFS_trans_sf"/>
</dbReference>
<name>A0A0N1HH02_9EURO</name>
<feature type="transmembrane region" description="Helical" evidence="6">
    <location>
        <begin position="158"/>
        <end position="179"/>
    </location>
</feature>
<reference evidence="8 9" key="1">
    <citation type="submission" date="2015-06" db="EMBL/GenBank/DDBJ databases">
        <title>Draft genome of the ant-associated black yeast Phialophora attae CBS 131958.</title>
        <authorList>
            <person name="Moreno L.F."/>
            <person name="Stielow B.J."/>
            <person name="de Hoog S."/>
            <person name="Vicente V.A."/>
            <person name="Weiss V.A."/>
            <person name="de Vries M."/>
            <person name="Cruz L.M."/>
            <person name="Souza E.M."/>
        </authorList>
    </citation>
    <scope>NUCLEOTIDE SEQUENCE [LARGE SCALE GENOMIC DNA]</scope>
    <source>
        <strain evidence="8 9">CBS 131958</strain>
    </source>
</reference>
<dbReference type="RefSeq" id="XP_017994848.1">
    <property type="nucleotide sequence ID" value="XM_018142200.1"/>
</dbReference>
<feature type="transmembrane region" description="Helical" evidence="6">
    <location>
        <begin position="287"/>
        <end position="307"/>
    </location>
</feature>
<dbReference type="OrthoDB" id="10262656at2759"/>
<evidence type="ECO:0000256" key="3">
    <source>
        <dbReference type="ARBA" id="ARBA00022692"/>
    </source>
</evidence>
<dbReference type="PROSITE" id="PS50850">
    <property type="entry name" value="MFS"/>
    <property type="match status" value="1"/>
</dbReference>
<evidence type="ECO:0000256" key="2">
    <source>
        <dbReference type="ARBA" id="ARBA00022448"/>
    </source>
</evidence>
<feature type="transmembrane region" description="Helical" evidence="6">
    <location>
        <begin position="374"/>
        <end position="394"/>
    </location>
</feature>
<dbReference type="Proteomes" id="UP000038010">
    <property type="component" value="Unassembled WGS sequence"/>
</dbReference>
<dbReference type="PANTHER" id="PTHR23504:SF15">
    <property type="entry name" value="MAJOR FACILITATOR SUPERFAMILY (MFS) PROFILE DOMAIN-CONTAINING PROTEIN"/>
    <property type="match status" value="1"/>
</dbReference>
<evidence type="ECO:0000256" key="5">
    <source>
        <dbReference type="ARBA" id="ARBA00023136"/>
    </source>
</evidence>
<dbReference type="EMBL" id="LFJN01000048">
    <property type="protein sequence ID" value="KPI34885.1"/>
    <property type="molecule type" value="Genomic_DNA"/>
</dbReference>
<dbReference type="Gene3D" id="1.20.1250.20">
    <property type="entry name" value="MFS general substrate transporter like domains"/>
    <property type="match status" value="1"/>
</dbReference>
<comment type="caution">
    <text evidence="8">The sequence shown here is derived from an EMBL/GenBank/DDBJ whole genome shotgun (WGS) entry which is preliminary data.</text>
</comment>
<evidence type="ECO:0000313" key="9">
    <source>
        <dbReference type="Proteomes" id="UP000038010"/>
    </source>
</evidence>
<keyword evidence="4 6" id="KW-1133">Transmembrane helix</keyword>
<keyword evidence="5 6" id="KW-0472">Membrane</keyword>
<keyword evidence="9" id="KW-1185">Reference proteome</keyword>
<dbReference type="AlphaFoldDB" id="A0A0N1HH02"/>
<feature type="domain" description="Major facilitator superfamily (MFS) profile" evidence="7">
    <location>
        <begin position="25"/>
        <end position="497"/>
    </location>
</feature>
<dbReference type="VEuPathDB" id="FungiDB:AB675_2245"/>
<evidence type="ECO:0000256" key="6">
    <source>
        <dbReference type="SAM" id="Phobius"/>
    </source>
</evidence>